<name>A0A820D0T7_9BILA</name>
<accession>A0A820D0T7</accession>
<feature type="non-terminal residue" evidence="1">
    <location>
        <position position="1"/>
    </location>
</feature>
<protein>
    <submittedName>
        <fullName evidence="1">Uncharacterized protein</fullName>
    </submittedName>
</protein>
<dbReference type="Proteomes" id="UP000663874">
    <property type="component" value="Unassembled WGS sequence"/>
</dbReference>
<organism evidence="1 2">
    <name type="scientific">Rotaria sordida</name>
    <dbReference type="NCBI Taxonomy" id="392033"/>
    <lineage>
        <taxon>Eukaryota</taxon>
        <taxon>Metazoa</taxon>
        <taxon>Spiralia</taxon>
        <taxon>Gnathifera</taxon>
        <taxon>Rotifera</taxon>
        <taxon>Eurotatoria</taxon>
        <taxon>Bdelloidea</taxon>
        <taxon>Philodinida</taxon>
        <taxon>Philodinidae</taxon>
        <taxon>Rotaria</taxon>
    </lineage>
</organism>
<dbReference type="AlphaFoldDB" id="A0A820D0T7"/>
<evidence type="ECO:0000313" key="1">
    <source>
        <dbReference type="EMBL" id="CAF4215571.1"/>
    </source>
</evidence>
<reference evidence="1" key="1">
    <citation type="submission" date="2021-02" db="EMBL/GenBank/DDBJ databases">
        <authorList>
            <person name="Nowell W R."/>
        </authorList>
    </citation>
    <scope>NUCLEOTIDE SEQUENCE</scope>
</reference>
<dbReference type="EMBL" id="CAJOBE010017932">
    <property type="protein sequence ID" value="CAF4215571.1"/>
    <property type="molecule type" value="Genomic_DNA"/>
</dbReference>
<proteinExistence type="predicted"/>
<evidence type="ECO:0000313" key="2">
    <source>
        <dbReference type="Proteomes" id="UP000663874"/>
    </source>
</evidence>
<sequence length="114" mass="13067">KEDLQRALVDALRRGHVDFVELLIELGASPAKLTVDDLERLYVSASIGSSLPYGKKKRREIATRKDFYKAYSLEEPKGPIATFYNAHPLKRAREANCRKFIASPCVQRYLNNLW</sequence>
<comment type="caution">
    <text evidence="1">The sequence shown here is derived from an EMBL/GenBank/DDBJ whole genome shotgun (WGS) entry which is preliminary data.</text>
</comment>
<gene>
    <name evidence="1" type="ORF">FNK824_LOCUS36989</name>
</gene>